<dbReference type="AlphaFoldDB" id="M3DCC0"/>
<proteinExistence type="predicted"/>
<dbReference type="GeneID" id="27900038"/>
<dbReference type="Proteomes" id="UP000016931">
    <property type="component" value="Unassembled WGS sequence"/>
</dbReference>
<evidence type="ECO:0000313" key="2">
    <source>
        <dbReference type="EMBL" id="EMF15695.1"/>
    </source>
</evidence>
<protein>
    <submittedName>
        <fullName evidence="2">Uncharacterized protein</fullName>
    </submittedName>
</protein>
<keyword evidence="3" id="KW-1185">Reference proteome</keyword>
<reference evidence="2 3" key="1">
    <citation type="journal article" date="2012" name="PLoS Pathog.">
        <title>Diverse lifestyles and strategies of plant pathogenesis encoded in the genomes of eighteen Dothideomycetes fungi.</title>
        <authorList>
            <person name="Ohm R.A."/>
            <person name="Feau N."/>
            <person name="Henrissat B."/>
            <person name="Schoch C.L."/>
            <person name="Horwitz B.A."/>
            <person name="Barry K.W."/>
            <person name="Condon B.J."/>
            <person name="Copeland A.C."/>
            <person name="Dhillon B."/>
            <person name="Glaser F."/>
            <person name="Hesse C.N."/>
            <person name="Kosti I."/>
            <person name="LaButti K."/>
            <person name="Lindquist E.A."/>
            <person name="Lucas S."/>
            <person name="Salamov A.A."/>
            <person name="Bradshaw R.E."/>
            <person name="Ciuffetti L."/>
            <person name="Hamelin R.C."/>
            <person name="Kema G.H.J."/>
            <person name="Lawrence C."/>
            <person name="Scott J.A."/>
            <person name="Spatafora J.W."/>
            <person name="Turgeon B.G."/>
            <person name="de Wit P.J.G.M."/>
            <person name="Zhong S."/>
            <person name="Goodwin S.B."/>
            <person name="Grigoriev I.V."/>
        </authorList>
    </citation>
    <scope>NUCLEOTIDE SEQUENCE [LARGE SCALE GENOMIC DNA]</scope>
    <source>
        <strain evidence="2 3">SO2202</strain>
    </source>
</reference>
<dbReference type="HOGENOM" id="CLU_2832820_0_0_1"/>
<dbReference type="EMBL" id="KB456261">
    <property type="protein sequence ID" value="EMF15695.1"/>
    <property type="molecule type" value="Genomic_DNA"/>
</dbReference>
<dbReference type="RefSeq" id="XP_016763816.1">
    <property type="nucleotide sequence ID" value="XM_016902901.1"/>
</dbReference>
<feature type="chain" id="PRO_5004033212" evidence="1">
    <location>
        <begin position="25"/>
        <end position="66"/>
    </location>
</feature>
<accession>M3DCC0</accession>
<keyword evidence="1" id="KW-0732">Signal</keyword>
<organism evidence="2 3">
    <name type="scientific">Sphaerulina musiva (strain SO2202)</name>
    <name type="common">Poplar stem canker fungus</name>
    <name type="synonym">Septoria musiva</name>
    <dbReference type="NCBI Taxonomy" id="692275"/>
    <lineage>
        <taxon>Eukaryota</taxon>
        <taxon>Fungi</taxon>
        <taxon>Dikarya</taxon>
        <taxon>Ascomycota</taxon>
        <taxon>Pezizomycotina</taxon>
        <taxon>Dothideomycetes</taxon>
        <taxon>Dothideomycetidae</taxon>
        <taxon>Mycosphaerellales</taxon>
        <taxon>Mycosphaerellaceae</taxon>
        <taxon>Sphaerulina</taxon>
    </lineage>
</organism>
<evidence type="ECO:0000313" key="3">
    <source>
        <dbReference type="Proteomes" id="UP000016931"/>
    </source>
</evidence>
<sequence length="66" mass="6669">MLFFSKFSLASLLMVASLAPTVLAACNTASDCTSPFPKCMICPGTANKCVSGAECGANTPATCACK</sequence>
<evidence type="ECO:0000256" key="1">
    <source>
        <dbReference type="SAM" id="SignalP"/>
    </source>
</evidence>
<name>M3DCC0_SPHMS</name>
<feature type="signal peptide" evidence="1">
    <location>
        <begin position="1"/>
        <end position="24"/>
    </location>
</feature>
<dbReference type="PROSITE" id="PS51257">
    <property type="entry name" value="PROKAR_LIPOPROTEIN"/>
    <property type="match status" value="1"/>
</dbReference>
<gene>
    <name evidence="2" type="ORF">SEPMUDRAFT_139369</name>
</gene>